<dbReference type="Proteomes" id="UP000605568">
    <property type="component" value="Unassembled WGS sequence"/>
</dbReference>
<name>A0ABQ3ME50_9PSEU</name>
<evidence type="ECO:0000313" key="2">
    <source>
        <dbReference type="EMBL" id="GHH41965.1"/>
    </source>
</evidence>
<protein>
    <submittedName>
        <fullName evidence="2">Uncharacterized protein</fullName>
    </submittedName>
</protein>
<reference evidence="3" key="1">
    <citation type="journal article" date="2019" name="Int. J. Syst. Evol. Microbiol.">
        <title>The Global Catalogue of Microorganisms (GCM) 10K type strain sequencing project: providing services to taxonomists for standard genome sequencing and annotation.</title>
        <authorList>
            <consortium name="The Broad Institute Genomics Platform"/>
            <consortium name="The Broad Institute Genome Sequencing Center for Infectious Disease"/>
            <person name="Wu L."/>
            <person name="Ma J."/>
        </authorList>
    </citation>
    <scope>NUCLEOTIDE SEQUENCE [LARGE SCALE GENOMIC DNA]</scope>
    <source>
        <strain evidence="3">CGMCC 4.7367</strain>
    </source>
</reference>
<sequence>MDVTVAEAGAVGTPTAAESGRSGELTTDGTSCVPAIENWQEYVMFSEAVAAELVPAVATLSAPATIRTAAARAKSPVFICRDLLSTTLNCKKAVLLYSPVK</sequence>
<organism evidence="2 3">
    <name type="scientific">Lentzea cavernae</name>
    <dbReference type="NCBI Taxonomy" id="2020703"/>
    <lineage>
        <taxon>Bacteria</taxon>
        <taxon>Bacillati</taxon>
        <taxon>Actinomycetota</taxon>
        <taxon>Actinomycetes</taxon>
        <taxon>Pseudonocardiales</taxon>
        <taxon>Pseudonocardiaceae</taxon>
        <taxon>Lentzea</taxon>
    </lineage>
</organism>
<evidence type="ECO:0000256" key="1">
    <source>
        <dbReference type="SAM" id="MobiDB-lite"/>
    </source>
</evidence>
<proteinExistence type="predicted"/>
<keyword evidence="3" id="KW-1185">Reference proteome</keyword>
<comment type="caution">
    <text evidence="2">The sequence shown here is derived from an EMBL/GenBank/DDBJ whole genome shotgun (WGS) entry which is preliminary data.</text>
</comment>
<dbReference type="EMBL" id="BNAR01000005">
    <property type="protein sequence ID" value="GHH41965.1"/>
    <property type="molecule type" value="Genomic_DNA"/>
</dbReference>
<evidence type="ECO:0000313" key="3">
    <source>
        <dbReference type="Proteomes" id="UP000605568"/>
    </source>
</evidence>
<accession>A0ABQ3ME50</accession>
<gene>
    <name evidence="2" type="ORF">GCM10017774_37430</name>
</gene>
<feature type="region of interest" description="Disordered" evidence="1">
    <location>
        <begin position="1"/>
        <end position="28"/>
    </location>
</feature>